<keyword evidence="5 8" id="KW-0326">Glycosidase</keyword>
<dbReference type="RefSeq" id="WP_229341516.1">
    <property type="nucleotide sequence ID" value="NZ_JAJBZG010000005.1"/>
</dbReference>
<dbReference type="SUPFAM" id="SSF75005">
    <property type="entry name" value="Arabinanase/levansucrase/invertase"/>
    <property type="match status" value="1"/>
</dbReference>
<feature type="active site" description="Proton donor" evidence="6">
    <location>
        <position position="217"/>
    </location>
</feature>
<evidence type="ECO:0000313" key="10">
    <source>
        <dbReference type="Proteomes" id="UP001139414"/>
    </source>
</evidence>
<evidence type="ECO:0000256" key="6">
    <source>
        <dbReference type="PIRSR" id="PIRSR606710-1"/>
    </source>
</evidence>
<comment type="similarity">
    <text evidence="1 8">Belongs to the glycosyl hydrolase 43 family.</text>
</comment>
<keyword evidence="4" id="KW-0119">Carbohydrate metabolism</keyword>
<dbReference type="InterPro" id="IPR006710">
    <property type="entry name" value="Glyco_hydro_43"/>
</dbReference>
<dbReference type="AlphaFoldDB" id="A0A9X1RX20"/>
<comment type="caution">
    <text evidence="9">The sequence shown here is derived from an EMBL/GenBank/DDBJ whole genome shotgun (WGS) entry which is preliminary data.</text>
</comment>
<dbReference type="InterPro" id="IPR023296">
    <property type="entry name" value="Glyco_hydro_beta-prop_sf"/>
</dbReference>
<evidence type="ECO:0000256" key="7">
    <source>
        <dbReference type="PIRSR" id="PIRSR606710-2"/>
    </source>
</evidence>
<proteinExistence type="inferred from homology"/>
<feature type="active site" description="Proton acceptor" evidence="6">
    <location>
        <position position="44"/>
    </location>
</feature>
<protein>
    <submittedName>
        <fullName evidence="9">Glycoside hydrolase family 43 protein</fullName>
    </submittedName>
</protein>
<dbReference type="EMBL" id="JAJBZG010000005">
    <property type="protein sequence ID" value="MCB7482088.1"/>
    <property type="molecule type" value="Genomic_DNA"/>
</dbReference>
<evidence type="ECO:0000313" key="9">
    <source>
        <dbReference type="EMBL" id="MCB7482088.1"/>
    </source>
</evidence>
<dbReference type="Gene3D" id="2.115.10.20">
    <property type="entry name" value="Glycosyl hydrolase domain, family 43"/>
    <property type="match status" value="1"/>
</dbReference>
<dbReference type="PANTHER" id="PTHR43772">
    <property type="entry name" value="ENDO-1,4-BETA-XYLANASE"/>
    <property type="match status" value="1"/>
</dbReference>
<evidence type="ECO:0000256" key="4">
    <source>
        <dbReference type="ARBA" id="ARBA00023277"/>
    </source>
</evidence>
<keyword evidence="3 8" id="KW-0378">Hydrolase</keyword>
<evidence type="ECO:0000256" key="2">
    <source>
        <dbReference type="ARBA" id="ARBA00022651"/>
    </source>
</evidence>
<dbReference type="Pfam" id="PF04616">
    <property type="entry name" value="Glyco_hydro_43"/>
    <property type="match status" value="1"/>
</dbReference>
<evidence type="ECO:0000256" key="1">
    <source>
        <dbReference type="ARBA" id="ARBA00009865"/>
    </source>
</evidence>
<evidence type="ECO:0000256" key="8">
    <source>
        <dbReference type="RuleBase" id="RU361187"/>
    </source>
</evidence>
<dbReference type="PROSITE" id="PS51257">
    <property type="entry name" value="PROKAR_LIPOPROTEIN"/>
    <property type="match status" value="1"/>
</dbReference>
<evidence type="ECO:0000256" key="3">
    <source>
        <dbReference type="ARBA" id="ARBA00022801"/>
    </source>
</evidence>
<dbReference type="GO" id="GO:0045493">
    <property type="term" value="P:xylan catabolic process"/>
    <property type="evidence" value="ECO:0007669"/>
    <property type="project" value="UniProtKB-KW"/>
</dbReference>
<evidence type="ECO:0000256" key="5">
    <source>
        <dbReference type="ARBA" id="ARBA00023295"/>
    </source>
</evidence>
<dbReference type="CDD" id="cd08991">
    <property type="entry name" value="GH43_HoAraf43-like"/>
    <property type="match status" value="1"/>
</dbReference>
<accession>A0A9X1RX20</accession>
<sequence length="333" mass="37215">MNFSGKLIIVCIIGFFIACSGDDKSQPDPVDPIEPVSEKIYLADPTIYFENGTYYLYGTSQGDLENRGNGYLAFTSDDLTNWEGPSGNLSGFALRDQSAFGSEGFWAPQVLKRKENYLIAYTANEKIGIAESESPLGPFTNSGNSINDDLDQIDPFIFLDDDGKKYLYHVRFDNGNRIYVAEMNDDLGGVKTETLTEVISAEEDWENTENATWPVAEGPTVFKNNDTYYLIYSANDFRNPDYAVGYATSDNPMGPWAKSESNPIIHGDDIGESGAGHGDLFWDENNRMQYVLHTHYSENSVHPRMTGVIEMNLEDGNIVAKPDSFRLLERTIE</sequence>
<dbReference type="PANTHER" id="PTHR43772:SF2">
    <property type="entry name" value="PUTATIVE (AFU_ORTHOLOGUE AFUA_2G04480)-RELATED"/>
    <property type="match status" value="1"/>
</dbReference>
<keyword evidence="2" id="KW-0858">Xylan degradation</keyword>
<keyword evidence="2" id="KW-0624">Polysaccharide degradation</keyword>
<name>A0A9X1RX20_9FLAO</name>
<dbReference type="Proteomes" id="UP001139414">
    <property type="component" value="Unassembled WGS sequence"/>
</dbReference>
<dbReference type="InterPro" id="IPR052176">
    <property type="entry name" value="Glycosyl_Hydrlase_43_Enz"/>
</dbReference>
<feature type="site" description="Important for catalytic activity, responsible for pKa modulation of the active site Glu and correct orientation of both the proton donor and substrate" evidence="7">
    <location>
        <position position="154"/>
    </location>
</feature>
<keyword evidence="10" id="KW-1185">Reference proteome</keyword>
<dbReference type="GO" id="GO:0004553">
    <property type="term" value="F:hydrolase activity, hydrolyzing O-glycosyl compounds"/>
    <property type="evidence" value="ECO:0007669"/>
    <property type="project" value="InterPro"/>
</dbReference>
<reference evidence="9" key="1">
    <citation type="submission" date="2021-10" db="EMBL/GenBank/DDBJ databases">
        <title>Gramella sp. ASW11-100T, isolated from marine sediment.</title>
        <authorList>
            <person name="Xia C."/>
        </authorList>
    </citation>
    <scope>NUCLEOTIDE SEQUENCE</scope>
    <source>
        <strain evidence="9">ASW11-100</strain>
    </source>
</reference>
<organism evidence="9 10">
    <name type="scientific">Christiangramia sediminis</name>
    <dbReference type="NCBI Taxonomy" id="2881336"/>
    <lineage>
        <taxon>Bacteria</taxon>
        <taxon>Pseudomonadati</taxon>
        <taxon>Bacteroidota</taxon>
        <taxon>Flavobacteriia</taxon>
        <taxon>Flavobacteriales</taxon>
        <taxon>Flavobacteriaceae</taxon>
        <taxon>Christiangramia</taxon>
    </lineage>
</organism>
<gene>
    <name evidence="9" type="ORF">LGQ90_12525</name>
</gene>